<proteinExistence type="predicted"/>
<keyword evidence="3" id="KW-1185">Reference proteome</keyword>
<dbReference type="Proteomes" id="UP000515764">
    <property type="component" value="Chromosome"/>
</dbReference>
<evidence type="ECO:0000313" key="3">
    <source>
        <dbReference type="Proteomes" id="UP000515764"/>
    </source>
</evidence>
<evidence type="ECO:0000313" key="2">
    <source>
        <dbReference type="EMBL" id="QNE83686.1"/>
    </source>
</evidence>
<name>A0ABX6RT93_9ACTN</name>
<feature type="compositionally biased region" description="Low complexity" evidence="1">
    <location>
        <begin position="30"/>
        <end position="40"/>
    </location>
</feature>
<gene>
    <name evidence="2" type="ORF">F0345_23355</name>
</gene>
<accession>A0ABX6RT93</accession>
<feature type="region of interest" description="Disordered" evidence="1">
    <location>
        <begin position="1"/>
        <end position="40"/>
    </location>
</feature>
<dbReference type="EMBL" id="CP045704">
    <property type="protein sequence ID" value="QNE83686.1"/>
    <property type="molecule type" value="Genomic_DNA"/>
</dbReference>
<reference evidence="3" key="1">
    <citation type="submission" date="2019-10" db="EMBL/GenBank/DDBJ databases">
        <title>Antimicrobial potential of Antarctic Bacteria.</title>
        <authorList>
            <person name="Benaud N."/>
            <person name="Edwards R.J."/>
            <person name="Ferrari B.C."/>
        </authorList>
    </citation>
    <scope>NUCLEOTIDE SEQUENCE [LARGE SCALE GENOMIC DNA]</scope>
    <source>
        <strain evidence="3">NBH77</strain>
    </source>
</reference>
<evidence type="ECO:0000256" key="1">
    <source>
        <dbReference type="SAM" id="MobiDB-lite"/>
    </source>
</evidence>
<dbReference type="GeneID" id="95071477"/>
<organism evidence="2 3">
    <name type="scientific">Streptomyces rutgersensis</name>
    <dbReference type="NCBI Taxonomy" id="53451"/>
    <lineage>
        <taxon>Bacteria</taxon>
        <taxon>Bacillati</taxon>
        <taxon>Actinomycetota</taxon>
        <taxon>Actinomycetes</taxon>
        <taxon>Kitasatosporales</taxon>
        <taxon>Streptomycetaceae</taxon>
        <taxon>Streptomyces</taxon>
        <taxon>Streptomyces diastaticus group</taxon>
    </lineage>
</organism>
<sequence length="86" mass="8279">MEPAPGASAPTRSSPGQVGPPSLGGRNSPGAAGDGILAGADGSGEVVRATRLDAPADASYITVSRWWWAVVSLPAGPPDGPAGSGS</sequence>
<dbReference type="RefSeq" id="WP_147289609.1">
    <property type="nucleotide sequence ID" value="NZ_BLLM01000003.1"/>
</dbReference>
<protein>
    <submittedName>
        <fullName evidence="2">Uncharacterized protein</fullName>
    </submittedName>
</protein>